<dbReference type="GO" id="GO:0020037">
    <property type="term" value="F:heme binding"/>
    <property type="evidence" value="ECO:0007669"/>
    <property type="project" value="InterPro"/>
</dbReference>
<dbReference type="InterPro" id="IPR009056">
    <property type="entry name" value="Cyt_c-like_dom"/>
</dbReference>
<dbReference type="PROSITE" id="PS51007">
    <property type="entry name" value="CYTC"/>
    <property type="match status" value="1"/>
</dbReference>
<keyword evidence="5 9" id="KW-0732">Signal</keyword>
<organism evidence="11 12">
    <name type="scientific">Lunatimonas lonarensis</name>
    <dbReference type="NCBI Taxonomy" id="1232681"/>
    <lineage>
        <taxon>Bacteria</taxon>
        <taxon>Pseudomonadati</taxon>
        <taxon>Bacteroidota</taxon>
        <taxon>Cytophagia</taxon>
        <taxon>Cytophagales</taxon>
        <taxon>Cyclobacteriaceae</taxon>
    </lineage>
</organism>
<dbReference type="CDD" id="cd10280">
    <property type="entry name" value="PQQ_mGDH"/>
    <property type="match status" value="1"/>
</dbReference>
<dbReference type="Gene3D" id="2.140.10.10">
    <property type="entry name" value="Quinoprotein alcohol dehydrogenase-like superfamily"/>
    <property type="match status" value="2"/>
</dbReference>
<dbReference type="Pfam" id="PF13442">
    <property type="entry name" value="Cytochrome_CBB3"/>
    <property type="match status" value="1"/>
</dbReference>
<dbReference type="SMART" id="SM00564">
    <property type="entry name" value="PQQ"/>
    <property type="match status" value="5"/>
</dbReference>
<keyword evidence="4 8" id="KW-0479">Metal-binding</keyword>
<dbReference type="PANTHER" id="PTHR32303">
    <property type="entry name" value="QUINOPROTEIN ALCOHOL DEHYDROGENASE (CYTOCHROME C)"/>
    <property type="match status" value="1"/>
</dbReference>
<feature type="domain" description="Cytochrome c" evidence="10">
    <location>
        <begin position="478"/>
        <end position="555"/>
    </location>
</feature>
<dbReference type="Pfam" id="PF01011">
    <property type="entry name" value="PQQ"/>
    <property type="match status" value="2"/>
</dbReference>
<keyword evidence="7 8" id="KW-0408">Iron</keyword>
<dbReference type="GO" id="GO:0046872">
    <property type="term" value="F:metal ion binding"/>
    <property type="evidence" value="ECO:0007669"/>
    <property type="project" value="UniProtKB-KW"/>
</dbReference>
<evidence type="ECO:0000256" key="9">
    <source>
        <dbReference type="SAM" id="SignalP"/>
    </source>
</evidence>
<dbReference type="GO" id="GO:0009055">
    <property type="term" value="F:electron transfer activity"/>
    <property type="evidence" value="ECO:0007669"/>
    <property type="project" value="InterPro"/>
</dbReference>
<dbReference type="SUPFAM" id="SSF50998">
    <property type="entry name" value="Quinoprotein alcohol dehydrogenase-like"/>
    <property type="match status" value="1"/>
</dbReference>
<dbReference type="STRING" id="1232681.ADIS_2583"/>
<proteinExistence type="inferred from homology"/>
<dbReference type="PATRIC" id="fig|1288963.3.peg.2574"/>
<feature type="signal peptide" evidence="9">
    <location>
        <begin position="1"/>
        <end position="20"/>
    </location>
</feature>
<evidence type="ECO:0000313" key="12">
    <source>
        <dbReference type="Proteomes" id="UP000013909"/>
    </source>
</evidence>
<keyword evidence="12" id="KW-1185">Reference proteome</keyword>
<feature type="chain" id="PRO_5004461897" evidence="9">
    <location>
        <begin position="21"/>
        <end position="714"/>
    </location>
</feature>
<dbReference type="InterPro" id="IPR036909">
    <property type="entry name" value="Cyt_c-like_dom_sf"/>
</dbReference>
<dbReference type="GO" id="GO:0048038">
    <property type="term" value="F:quinone binding"/>
    <property type="evidence" value="ECO:0007669"/>
    <property type="project" value="InterPro"/>
</dbReference>
<keyword evidence="3 8" id="KW-0349">Heme</keyword>
<comment type="cofactor">
    <cofactor evidence="1">
        <name>pyrroloquinoline quinone</name>
        <dbReference type="ChEBI" id="CHEBI:58442"/>
    </cofactor>
</comment>
<dbReference type="Proteomes" id="UP000013909">
    <property type="component" value="Unassembled WGS sequence"/>
</dbReference>
<evidence type="ECO:0000256" key="4">
    <source>
        <dbReference type="ARBA" id="ARBA00022723"/>
    </source>
</evidence>
<dbReference type="InterPro" id="IPR018391">
    <property type="entry name" value="PQQ_b-propeller_rpt"/>
</dbReference>
<evidence type="ECO:0000256" key="3">
    <source>
        <dbReference type="ARBA" id="ARBA00022617"/>
    </source>
</evidence>
<evidence type="ECO:0000256" key="7">
    <source>
        <dbReference type="ARBA" id="ARBA00023004"/>
    </source>
</evidence>
<dbReference type="EC" id="1.1.5.2" evidence="11"/>
<dbReference type="PROSITE" id="PS51257">
    <property type="entry name" value="PROKAR_LIPOPROTEIN"/>
    <property type="match status" value="1"/>
</dbReference>
<keyword evidence="6 11" id="KW-0560">Oxidoreductase</keyword>
<dbReference type="GO" id="GO:0016020">
    <property type="term" value="C:membrane"/>
    <property type="evidence" value="ECO:0007669"/>
    <property type="project" value="InterPro"/>
</dbReference>
<dbReference type="EMBL" id="AQHR01000070">
    <property type="protein sequence ID" value="EON76922.1"/>
    <property type="molecule type" value="Genomic_DNA"/>
</dbReference>
<evidence type="ECO:0000256" key="1">
    <source>
        <dbReference type="ARBA" id="ARBA00001931"/>
    </source>
</evidence>
<comment type="caution">
    <text evidence="11">The sequence shown here is derived from an EMBL/GenBank/DDBJ whole genome shotgun (WGS) entry which is preliminary data.</text>
</comment>
<dbReference type="AlphaFoldDB" id="R7ZS60"/>
<reference evidence="11 12" key="1">
    <citation type="submission" date="2013-02" db="EMBL/GenBank/DDBJ databases">
        <title>A novel strain isolated from Lonar lake, Maharashtra, India.</title>
        <authorList>
            <person name="Singh A."/>
        </authorList>
    </citation>
    <scope>NUCLEOTIDE SEQUENCE [LARGE SCALE GENOMIC DNA]</scope>
    <source>
        <strain evidence="11 12">AK24</strain>
    </source>
</reference>
<evidence type="ECO:0000256" key="8">
    <source>
        <dbReference type="PROSITE-ProRule" id="PRU00433"/>
    </source>
</evidence>
<dbReference type="SUPFAM" id="SSF46626">
    <property type="entry name" value="Cytochrome c"/>
    <property type="match status" value="1"/>
</dbReference>
<sequence length="714" mass="77676">MKSCFLLKYGVLIVIVLALAASCSVDSKEEIGAYDNWAVSLGDKFSSQYSHLAQINRDNVDQLELAWVFRSGDLSDSRNTQIQCNPIIIDGVLYASTPTMKAVALDAGTGALLWEFDPKTEFAVPITMNRGLTFFEDGSGGRIFFSAGPYLFALHASSGGLVEEFGDGGKVSLKKGLGEWAQNLYVISTSPGIVYQDKIIVGTRVSENDDAAPGYIRAFNAITGNLDWVFHTIPRPGEYGYETWPADAYTRAGGANSWAGFSLDESRGIVFVPTGSASFDFWGGRRLGDNLFANSVIALNAATGERIWHYQTVRHDMWDRDLPAPPNLVRIQRGGRTIDAVAQITKTGRVFVFDRDTGEPLFPIEELEIPASDLLGEVAATSQPLPVLPPPFSRQVFTDDEITDISPESEAYVREVLQGKRYGHMFMPPSTEGTVIFPGFDGGGEWGGAAFDPSSGWLYVNANEMPWILTMVPTFDQASMGVGRSVYMLHCSMCHGLQLGGDPTGDYPSLVGIADRFSSSEIEQLIANGKGRMPGFQHLKASDREALVAYLTDTDESAVDGHEVGKESNTGAVLYSHTGYNRFFDQDGYPAVRPPWGTLNAIDLNEGRIVWQVPLGEFAELTERGIPKTGTENYGGPVVTAGGLVFIGASKDEYFRIFDKQTGRELWKYKLPAAGYATPAVYAVNGKQYVVIAAGGGKIGTPSGDYYLAFSLRE</sequence>
<accession>R7ZS60</accession>
<gene>
    <name evidence="11" type="ORF">ADIS_2583</name>
</gene>
<name>R7ZS60_9BACT</name>
<protein>
    <submittedName>
        <fullName evidence="11">Glucose dehydrogenase, PQQ-dependent</fullName>
        <ecNumber evidence="11">1.1.5.2</ecNumber>
    </submittedName>
</protein>
<dbReference type="PANTHER" id="PTHR32303:SF4">
    <property type="entry name" value="QUINOPROTEIN GLUCOSE DEHYDROGENASE"/>
    <property type="match status" value="1"/>
</dbReference>
<evidence type="ECO:0000313" key="11">
    <source>
        <dbReference type="EMBL" id="EON76922.1"/>
    </source>
</evidence>
<dbReference type="InterPro" id="IPR011047">
    <property type="entry name" value="Quinoprotein_ADH-like_sf"/>
</dbReference>
<comment type="similarity">
    <text evidence="2">Belongs to the bacterial PQQ dehydrogenase family.</text>
</comment>
<dbReference type="GO" id="GO:0008876">
    <property type="term" value="F:quinoprotein glucose dehydrogenase activity"/>
    <property type="evidence" value="ECO:0007669"/>
    <property type="project" value="UniProtKB-EC"/>
</dbReference>
<evidence type="ECO:0000256" key="5">
    <source>
        <dbReference type="ARBA" id="ARBA00022729"/>
    </source>
</evidence>
<evidence type="ECO:0000256" key="6">
    <source>
        <dbReference type="ARBA" id="ARBA00023002"/>
    </source>
</evidence>
<dbReference type="InterPro" id="IPR002372">
    <property type="entry name" value="PQQ_rpt_dom"/>
</dbReference>
<dbReference type="InterPro" id="IPR017511">
    <property type="entry name" value="PQQ_mDH"/>
</dbReference>
<evidence type="ECO:0000259" key="10">
    <source>
        <dbReference type="PROSITE" id="PS51007"/>
    </source>
</evidence>
<evidence type="ECO:0000256" key="2">
    <source>
        <dbReference type="ARBA" id="ARBA00008156"/>
    </source>
</evidence>